<name>A0A4Y2PBT8_ARAVE</name>
<dbReference type="Proteomes" id="UP000499080">
    <property type="component" value="Unassembled WGS sequence"/>
</dbReference>
<organism evidence="2 3">
    <name type="scientific">Araneus ventricosus</name>
    <name type="common">Orbweaver spider</name>
    <name type="synonym">Epeira ventricosa</name>
    <dbReference type="NCBI Taxonomy" id="182803"/>
    <lineage>
        <taxon>Eukaryota</taxon>
        <taxon>Metazoa</taxon>
        <taxon>Ecdysozoa</taxon>
        <taxon>Arthropoda</taxon>
        <taxon>Chelicerata</taxon>
        <taxon>Arachnida</taxon>
        <taxon>Araneae</taxon>
        <taxon>Araneomorphae</taxon>
        <taxon>Entelegynae</taxon>
        <taxon>Araneoidea</taxon>
        <taxon>Araneidae</taxon>
        <taxon>Araneus</taxon>
    </lineage>
</organism>
<comment type="caution">
    <text evidence="2">The sequence shown here is derived from an EMBL/GenBank/DDBJ whole genome shotgun (WGS) entry which is preliminary data.</text>
</comment>
<accession>A0A4Y2PBT8</accession>
<evidence type="ECO:0000313" key="2">
    <source>
        <dbReference type="EMBL" id="GBN48874.1"/>
    </source>
</evidence>
<evidence type="ECO:0000256" key="1">
    <source>
        <dbReference type="SAM" id="Phobius"/>
    </source>
</evidence>
<keyword evidence="3" id="KW-1185">Reference proteome</keyword>
<proteinExistence type="predicted"/>
<dbReference type="AlphaFoldDB" id="A0A4Y2PBT8"/>
<keyword evidence="1" id="KW-0812">Transmembrane</keyword>
<keyword evidence="1" id="KW-1133">Transmembrane helix</keyword>
<protein>
    <submittedName>
        <fullName evidence="2">Uncharacterized protein</fullName>
    </submittedName>
</protein>
<feature type="transmembrane region" description="Helical" evidence="1">
    <location>
        <begin position="68"/>
        <end position="86"/>
    </location>
</feature>
<gene>
    <name evidence="2" type="ORF">AVEN_250184_1</name>
</gene>
<keyword evidence="1" id="KW-0472">Membrane</keyword>
<reference evidence="2 3" key="1">
    <citation type="journal article" date="2019" name="Sci. Rep.">
        <title>Orb-weaving spider Araneus ventricosus genome elucidates the spidroin gene catalogue.</title>
        <authorList>
            <person name="Kono N."/>
            <person name="Nakamura H."/>
            <person name="Ohtoshi R."/>
            <person name="Moran D.A.P."/>
            <person name="Shinohara A."/>
            <person name="Yoshida Y."/>
            <person name="Fujiwara M."/>
            <person name="Mori M."/>
            <person name="Tomita M."/>
            <person name="Arakawa K."/>
        </authorList>
    </citation>
    <scope>NUCLEOTIDE SEQUENCE [LARGE SCALE GENOMIC DNA]</scope>
</reference>
<sequence length="102" mass="11647">MTSDILSGRSLDEKLWVSGITLVYTEIADDTLPICYSLKEKQHIPVPYYVDLLESVNEGLLSEGSLPYFLNCPIITFLYILLLQLIPNIKSISKYFIEMDLN</sequence>
<evidence type="ECO:0000313" key="3">
    <source>
        <dbReference type="Proteomes" id="UP000499080"/>
    </source>
</evidence>
<dbReference type="EMBL" id="BGPR01010957">
    <property type="protein sequence ID" value="GBN48874.1"/>
    <property type="molecule type" value="Genomic_DNA"/>
</dbReference>